<comment type="caution">
    <text evidence="1">The sequence shown here is derived from an EMBL/GenBank/DDBJ whole genome shotgun (WGS) entry which is preliminary data.</text>
</comment>
<accession>A0ACC0V3R5</accession>
<sequence length="299" mass="32899">MAATKVDYTPLPVTLPPSFLLSDPEPSQSQSQQEQKPTISAGAQPIPWAQTPIPEYEGLVALTIPSVLSPAECATLISLAESSVIPKNDPNPGVPPESPWRPALVSSGTGYEAPAPGYRESGRIVWDNQEVADRIWARCRLLAPGLADKLLEPPRSRYDDRSKGRWVFSRFNDRMRFLRYEAGQFFKPHTDGAYFYTKDGKEFETRYTVQVYLSDSAAAVSEAETDGTAGGTAGEDACVGGATRFLSRDRKRAYDVDPRAGTALLFQHDGLLHEGARVEAGVKYAVRMDILYEWVPAED</sequence>
<keyword evidence="2" id="KW-1185">Reference proteome</keyword>
<evidence type="ECO:0000313" key="2">
    <source>
        <dbReference type="Proteomes" id="UP001163324"/>
    </source>
</evidence>
<name>A0ACC0V3R5_9HYPO</name>
<reference evidence="1" key="1">
    <citation type="submission" date="2022-10" db="EMBL/GenBank/DDBJ databases">
        <title>Complete Genome of Trichothecium roseum strain YXFP-22015, a Plant Pathogen Isolated from Citrus.</title>
        <authorList>
            <person name="Wang Y."/>
            <person name="Zhu L."/>
        </authorList>
    </citation>
    <scope>NUCLEOTIDE SEQUENCE</scope>
    <source>
        <strain evidence="1">YXFP-22015</strain>
    </source>
</reference>
<dbReference type="EMBL" id="CM047943">
    <property type="protein sequence ID" value="KAI9900791.1"/>
    <property type="molecule type" value="Genomic_DNA"/>
</dbReference>
<dbReference type="Proteomes" id="UP001163324">
    <property type="component" value="Chromosome 4"/>
</dbReference>
<gene>
    <name evidence="1" type="ORF">N3K66_005053</name>
</gene>
<evidence type="ECO:0000313" key="1">
    <source>
        <dbReference type="EMBL" id="KAI9900791.1"/>
    </source>
</evidence>
<proteinExistence type="predicted"/>
<organism evidence="1 2">
    <name type="scientific">Trichothecium roseum</name>
    <dbReference type="NCBI Taxonomy" id="47278"/>
    <lineage>
        <taxon>Eukaryota</taxon>
        <taxon>Fungi</taxon>
        <taxon>Dikarya</taxon>
        <taxon>Ascomycota</taxon>
        <taxon>Pezizomycotina</taxon>
        <taxon>Sordariomycetes</taxon>
        <taxon>Hypocreomycetidae</taxon>
        <taxon>Hypocreales</taxon>
        <taxon>Hypocreales incertae sedis</taxon>
        <taxon>Trichothecium</taxon>
    </lineage>
</organism>
<protein>
    <submittedName>
        <fullName evidence="1">Uncharacterized protein</fullName>
    </submittedName>
</protein>